<feature type="DNA-binding region" description="H-T-H motif" evidence="2">
    <location>
        <begin position="48"/>
        <end position="67"/>
    </location>
</feature>
<dbReference type="PRINTS" id="PR00455">
    <property type="entry name" value="HTHTETR"/>
</dbReference>
<keyword evidence="1 2" id="KW-0238">DNA-binding</keyword>
<dbReference type="PROSITE" id="PS50977">
    <property type="entry name" value="HTH_TETR_2"/>
    <property type="match status" value="1"/>
</dbReference>
<dbReference type="SUPFAM" id="SSF46689">
    <property type="entry name" value="Homeodomain-like"/>
    <property type="match status" value="1"/>
</dbReference>
<dbReference type="GO" id="GO:0003700">
    <property type="term" value="F:DNA-binding transcription factor activity"/>
    <property type="evidence" value="ECO:0007669"/>
    <property type="project" value="TreeGrafter"/>
</dbReference>
<gene>
    <name evidence="5" type="ORF">B0I33_103556</name>
</gene>
<evidence type="ECO:0000313" key="5">
    <source>
        <dbReference type="EMBL" id="PRX49519.1"/>
    </source>
</evidence>
<dbReference type="GO" id="GO:0000976">
    <property type="term" value="F:transcription cis-regulatory region binding"/>
    <property type="evidence" value="ECO:0007669"/>
    <property type="project" value="TreeGrafter"/>
</dbReference>
<dbReference type="InterPro" id="IPR009057">
    <property type="entry name" value="Homeodomain-like_sf"/>
</dbReference>
<dbReference type="EMBL" id="PVNH01000003">
    <property type="protein sequence ID" value="PRX49519.1"/>
    <property type="molecule type" value="Genomic_DNA"/>
</dbReference>
<dbReference type="OrthoDB" id="3210235at2"/>
<dbReference type="Pfam" id="PF17920">
    <property type="entry name" value="TetR_C_16"/>
    <property type="match status" value="1"/>
</dbReference>
<organism evidence="5 6">
    <name type="scientific">Prauserella shujinwangii</name>
    <dbReference type="NCBI Taxonomy" id="1453103"/>
    <lineage>
        <taxon>Bacteria</taxon>
        <taxon>Bacillati</taxon>
        <taxon>Actinomycetota</taxon>
        <taxon>Actinomycetes</taxon>
        <taxon>Pseudonocardiales</taxon>
        <taxon>Pseudonocardiaceae</taxon>
        <taxon>Prauserella</taxon>
    </lineage>
</organism>
<accession>A0A2T0LZJ3</accession>
<evidence type="ECO:0000256" key="3">
    <source>
        <dbReference type="SAM" id="MobiDB-lite"/>
    </source>
</evidence>
<proteinExistence type="predicted"/>
<sequence>MMVPVTTANGKTTGVRRRGRRPAGEDTRAALVTAARTEFAEHGYDGATVRSIAARAGVDPAMVNHWFGSKDGLFAQAVLRVPFDPQVVLDQVTADGPEHLGDNIVRTFLANWDGAGGEVFIALVRSVTARDEALRALKDFLVHRMFKGITEAAGCDRPELRASLCASQIIGMGMARYVIGLEPLASADIETIVAGVAPTLQRYLTGDID</sequence>
<evidence type="ECO:0000256" key="1">
    <source>
        <dbReference type="ARBA" id="ARBA00023125"/>
    </source>
</evidence>
<feature type="region of interest" description="Disordered" evidence="3">
    <location>
        <begin position="1"/>
        <end position="25"/>
    </location>
</feature>
<dbReference type="Gene3D" id="1.10.10.60">
    <property type="entry name" value="Homeodomain-like"/>
    <property type="match status" value="1"/>
</dbReference>
<dbReference type="InterPro" id="IPR050109">
    <property type="entry name" value="HTH-type_TetR-like_transc_reg"/>
</dbReference>
<name>A0A2T0LZJ3_9PSEU</name>
<dbReference type="Proteomes" id="UP000238362">
    <property type="component" value="Unassembled WGS sequence"/>
</dbReference>
<evidence type="ECO:0000313" key="6">
    <source>
        <dbReference type="Proteomes" id="UP000238362"/>
    </source>
</evidence>
<dbReference type="PANTHER" id="PTHR30055:SF235">
    <property type="entry name" value="TRANSCRIPTIONAL REGULATORY PROTEIN"/>
    <property type="match status" value="1"/>
</dbReference>
<keyword evidence="6" id="KW-1185">Reference proteome</keyword>
<dbReference type="SUPFAM" id="SSF48498">
    <property type="entry name" value="Tetracyclin repressor-like, C-terminal domain"/>
    <property type="match status" value="1"/>
</dbReference>
<protein>
    <submittedName>
        <fullName evidence="5">TetR family transcriptional regulator</fullName>
    </submittedName>
</protein>
<dbReference type="Gene3D" id="1.10.357.10">
    <property type="entry name" value="Tetracycline Repressor, domain 2"/>
    <property type="match status" value="1"/>
</dbReference>
<feature type="domain" description="HTH tetR-type" evidence="4">
    <location>
        <begin position="25"/>
        <end position="85"/>
    </location>
</feature>
<dbReference type="InterPro" id="IPR036271">
    <property type="entry name" value="Tet_transcr_reg_TetR-rel_C_sf"/>
</dbReference>
<evidence type="ECO:0000259" key="4">
    <source>
        <dbReference type="PROSITE" id="PS50977"/>
    </source>
</evidence>
<dbReference type="Pfam" id="PF00440">
    <property type="entry name" value="TetR_N"/>
    <property type="match status" value="1"/>
</dbReference>
<dbReference type="InterPro" id="IPR001647">
    <property type="entry name" value="HTH_TetR"/>
</dbReference>
<dbReference type="PANTHER" id="PTHR30055">
    <property type="entry name" value="HTH-TYPE TRANSCRIPTIONAL REGULATOR RUTR"/>
    <property type="match status" value="1"/>
</dbReference>
<evidence type="ECO:0000256" key="2">
    <source>
        <dbReference type="PROSITE-ProRule" id="PRU00335"/>
    </source>
</evidence>
<comment type="caution">
    <text evidence="5">The sequence shown here is derived from an EMBL/GenBank/DDBJ whole genome shotgun (WGS) entry which is preliminary data.</text>
</comment>
<dbReference type="AlphaFoldDB" id="A0A2T0LZJ3"/>
<dbReference type="InterPro" id="IPR041678">
    <property type="entry name" value="TetR_C_16"/>
</dbReference>
<reference evidence="5 6" key="1">
    <citation type="submission" date="2018-03" db="EMBL/GenBank/DDBJ databases">
        <title>Genomic Encyclopedia of Type Strains, Phase III (KMG-III): the genomes of soil and plant-associated and newly described type strains.</title>
        <authorList>
            <person name="Whitman W."/>
        </authorList>
    </citation>
    <scope>NUCLEOTIDE SEQUENCE [LARGE SCALE GENOMIC DNA]</scope>
    <source>
        <strain evidence="5 6">CGMCC 4.7125</strain>
    </source>
</reference>